<feature type="transmembrane region" description="Helical" evidence="16">
    <location>
        <begin position="302"/>
        <end position="321"/>
    </location>
</feature>
<keyword evidence="13 16" id="KW-0496">Mitochondrion</keyword>
<dbReference type="Pfam" id="PF06455">
    <property type="entry name" value="NADH5_C"/>
    <property type="match status" value="1"/>
</dbReference>
<protein>
    <recommendedName>
        <fullName evidence="3 16">NADH-ubiquinone oxidoreductase chain 5</fullName>
        <ecNumber evidence="2 16">7.1.1.2</ecNumber>
    </recommendedName>
</protein>
<keyword evidence="8" id="KW-1278">Translocase</keyword>
<feature type="transmembrane region" description="Helical" evidence="16">
    <location>
        <begin position="113"/>
        <end position="128"/>
    </location>
</feature>
<keyword evidence="5" id="KW-0679">Respiratory chain</keyword>
<dbReference type="NCBIfam" id="TIGR01974">
    <property type="entry name" value="NDH_I_L"/>
    <property type="match status" value="1"/>
</dbReference>
<feature type="domain" description="NADH:quinone oxidoreductase/Mrp antiporter transmembrane" evidence="17">
    <location>
        <begin position="130"/>
        <end position="415"/>
    </location>
</feature>
<feature type="transmembrane region" description="Helical" evidence="16">
    <location>
        <begin position="28"/>
        <end position="48"/>
    </location>
</feature>
<evidence type="ECO:0000256" key="1">
    <source>
        <dbReference type="ARBA" id="ARBA00004448"/>
    </source>
</evidence>
<evidence type="ECO:0000256" key="5">
    <source>
        <dbReference type="ARBA" id="ARBA00022660"/>
    </source>
</evidence>
<dbReference type="GO" id="GO:0015990">
    <property type="term" value="P:electron transport coupled proton transport"/>
    <property type="evidence" value="ECO:0007669"/>
    <property type="project" value="TreeGrafter"/>
</dbReference>
<dbReference type="PANTHER" id="PTHR42829:SF2">
    <property type="entry name" value="NADH-UBIQUINONE OXIDOREDUCTASE CHAIN 5"/>
    <property type="match status" value="1"/>
</dbReference>
<evidence type="ECO:0000259" key="19">
    <source>
        <dbReference type="Pfam" id="PF06455"/>
    </source>
</evidence>
<evidence type="ECO:0000256" key="10">
    <source>
        <dbReference type="ARBA" id="ARBA00022989"/>
    </source>
</evidence>
<reference evidence="20" key="1">
    <citation type="journal article" date="2014" name="Gene">
        <title>Eight new mtDNA sequences of glass sponges reveal an extensive usage of +1 frameshifting in mitochondrial translation.</title>
        <authorList>
            <person name="Haen K.M."/>
            <person name="Pett W."/>
            <person name="Lavrov D.V."/>
        </authorList>
    </citation>
    <scope>NUCLEOTIDE SEQUENCE</scope>
</reference>
<dbReference type="GO" id="GO:0008137">
    <property type="term" value="F:NADH dehydrogenase (ubiquinone) activity"/>
    <property type="evidence" value="ECO:0007669"/>
    <property type="project" value="UniProtKB-EC"/>
</dbReference>
<evidence type="ECO:0000256" key="7">
    <source>
        <dbReference type="ARBA" id="ARBA00022792"/>
    </source>
</evidence>
<evidence type="ECO:0000256" key="4">
    <source>
        <dbReference type="ARBA" id="ARBA00022448"/>
    </source>
</evidence>
<dbReference type="AlphaFoldDB" id="A0A0N7AIA2"/>
<evidence type="ECO:0000256" key="6">
    <source>
        <dbReference type="ARBA" id="ARBA00022692"/>
    </source>
</evidence>
<feature type="transmembrane region" description="Helical" evidence="16">
    <location>
        <begin position="134"/>
        <end position="155"/>
    </location>
</feature>
<sequence>MYLLTISTPLIGFFLTFINQKKIKTTTIQILACIIIFFTWINSIIILYECTINDTHCQTKIINWIEIEYISSKISLHTNTLSSSMLFIITSISLFVHIYSLQYMNEDPHKHRFISYLSLFTFFMIILVCSNNFILLLIGWEGVGICSYLLINFWYTRTQANKSGIKAIIINRIGDIALLISTIIIIKSFGSTKFENLTHIQHKPHTQYIINSICLLLLIAAIGKSSLIGLHIWLPDAMEGPTPISALIHAATMVTAGIFLLIRSSCLLEESKISLIITAWIGTTTAFFAATIGVSQNDIKRIIAYSTCSQLGYMALAIGISKYSISLLHLINHAFFKSLLFLGAGIAIHTIKNEQDIRKLSSLIKQTPLTYIGLITASLTITGTPFLTAYFSKDLIIESTYKNSIIYWLALITAALTAFYSTRLIYFSFLKNPQYNITHAISKTSESNKLMNSIIIILTLMSISTGYITYTTLIQEAHPIIPQKLILLPLLCSILATIIIITTYPQSKISKSKSSVIIKNFTSNAWNFNTFYNNIIAEKIINIAYSQSYKNTDKGLIEEIINNTAIKKIITESQNLSKFQTSQLHTHLLTLILFYTSFAIYT</sequence>
<feature type="domain" description="NADH dehydrogenase subunit 5 C-terminal" evidence="19">
    <location>
        <begin position="420"/>
        <end position="599"/>
    </location>
</feature>
<dbReference type="InterPro" id="IPR018393">
    <property type="entry name" value="NADHpl_OxRdtase_5_subgr"/>
</dbReference>
<feature type="transmembrane region" description="Helical" evidence="16">
    <location>
        <begin position="485"/>
        <end position="504"/>
    </location>
</feature>
<dbReference type="PANTHER" id="PTHR42829">
    <property type="entry name" value="NADH-UBIQUINONE OXIDOREDUCTASE CHAIN 5"/>
    <property type="match status" value="1"/>
</dbReference>
<keyword evidence="14 16" id="KW-0472">Membrane</keyword>
<dbReference type="EC" id="7.1.1.2" evidence="2 16"/>
<feature type="transmembrane region" description="Helical" evidence="16">
    <location>
        <begin position="81"/>
        <end position="101"/>
    </location>
</feature>
<keyword evidence="9" id="KW-0249">Electron transport</keyword>
<keyword evidence="7" id="KW-0999">Mitochondrion inner membrane</keyword>
<dbReference type="Pfam" id="PF00662">
    <property type="entry name" value="Proton_antipo_N"/>
    <property type="match status" value="1"/>
</dbReference>
<feature type="transmembrane region" description="Helical" evidence="16">
    <location>
        <begin position="450"/>
        <end position="473"/>
    </location>
</feature>
<geneLocation type="mitochondrion" evidence="20"/>
<proteinExistence type="inferred from homology"/>
<keyword evidence="6 16" id="KW-0812">Transmembrane</keyword>
<feature type="transmembrane region" description="Helical" evidence="16">
    <location>
        <begin position="209"/>
        <end position="234"/>
    </location>
</feature>
<evidence type="ECO:0000256" key="11">
    <source>
        <dbReference type="ARBA" id="ARBA00023027"/>
    </source>
</evidence>
<feature type="transmembrane region" description="Helical" evidence="16">
    <location>
        <begin position="369"/>
        <end position="393"/>
    </location>
</feature>
<comment type="similarity">
    <text evidence="16">Belongs to the complex I subunit 5 family.</text>
</comment>
<evidence type="ECO:0000256" key="13">
    <source>
        <dbReference type="ARBA" id="ARBA00023128"/>
    </source>
</evidence>
<gene>
    <name evidence="20" type="primary">nad5</name>
</gene>
<keyword evidence="4 16" id="KW-0813">Transport</keyword>
<feature type="transmembrane region" description="Helical" evidence="16">
    <location>
        <begin position="167"/>
        <end position="189"/>
    </location>
</feature>
<evidence type="ECO:0000256" key="15">
    <source>
        <dbReference type="ARBA" id="ARBA00049551"/>
    </source>
</evidence>
<dbReference type="PRINTS" id="PR01435">
    <property type="entry name" value="NPOXDRDTASE5"/>
</dbReference>
<comment type="subcellular location">
    <subcellularLocation>
        <location evidence="1">Mitochondrion inner membrane</location>
        <topology evidence="1">Multi-pass membrane protein</topology>
    </subcellularLocation>
</comment>
<feature type="transmembrane region" description="Helical" evidence="16">
    <location>
        <begin position="327"/>
        <end position="348"/>
    </location>
</feature>
<dbReference type="PRINTS" id="PR01434">
    <property type="entry name" value="NADHDHGNASE5"/>
</dbReference>
<keyword evidence="11 16" id="KW-0520">NAD</keyword>
<organism evidence="20">
    <name type="scientific">Vazella pourtalesii</name>
    <name type="common">Pourtales's glass sponge</name>
    <name type="synonym">Holtenia pourtalesii</name>
    <dbReference type="NCBI Taxonomy" id="2710537"/>
    <lineage>
        <taxon>Eukaryota</taxon>
        <taxon>Metazoa</taxon>
        <taxon>Porifera</taxon>
        <taxon>Hexactinellida</taxon>
        <taxon>Hexasterophora</taxon>
        <taxon>Lyssacinosida</taxon>
        <taxon>Rossellidae</taxon>
        <taxon>Vazella</taxon>
    </lineage>
</organism>
<dbReference type="InterPro" id="IPR003945">
    <property type="entry name" value="NU5C-like"/>
</dbReference>
<dbReference type="InterPro" id="IPR001516">
    <property type="entry name" value="Proton_antipo_N"/>
</dbReference>
<keyword evidence="12 16" id="KW-0830">Ubiquinone</keyword>
<evidence type="ECO:0000313" key="20">
    <source>
        <dbReference type="EMBL" id="AJD76731.1"/>
    </source>
</evidence>
<name>A0A0N7AIA2_VAZPO</name>
<evidence type="ECO:0000259" key="18">
    <source>
        <dbReference type="Pfam" id="PF00662"/>
    </source>
</evidence>
<keyword evidence="20" id="KW-0560">Oxidoreductase</keyword>
<feature type="transmembrane region" description="Helical" evidence="16">
    <location>
        <begin position="246"/>
        <end position="262"/>
    </location>
</feature>
<feature type="domain" description="NADH-Ubiquinone oxidoreductase (complex I) chain 5 N-terminal" evidence="18">
    <location>
        <begin position="64"/>
        <end position="113"/>
    </location>
</feature>
<evidence type="ECO:0000259" key="17">
    <source>
        <dbReference type="Pfam" id="PF00361"/>
    </source>
</evidence>
<keyword evidence="10 16" id="KW-1133">Transmembrane helix</keyword>
<evidence type="ECO:0000256" key="3">
    <source>
        <dbReference type="ARBA" id="ARBA00021096"/>
    </source>
</evidence>
<feature type="transmembrane region" description="Helical" evidence="16">
    <location>
        <begin position="274"/>
        <end position="295"/>
    </location>
</feature>
<evidence type="ECO:0000256" key="2">
    <source>
        <dbReference type="ARBA" id="ARBA00012944"/>
    </source>
</evidence>
<evidence type="ECO:0000256" key="12">
    <source>
        <dbReference type="ARBA" id="ARBA00023075"/>
    </source>
</evidence>
<dbReference type="NCBIfam" id="NF005141">
    <property type="entry name" value="PRK06590.1"/>
    <property type="match status" value="1"/>
</dbReference>
<comment type="function">
    <text evidence="16">Core subunit of the mitochondrial membrane respiratory chain NADH dehydrogenase (Complex I) which catalyzes electron transfer from NADH through the respiratory chain, using ubiquinone as an electron acceptor. Essential for the catalytic activity and assembly of complex I.</text>
</comment>
<dbReference type="GO" id="GO:0003954">
    <property type="term" value="F:NADH dehydrogenase activity"/>
    <property type="evidence" value="ECO:0007669"/>
    <property type="project" value="TreeGrafter"/>
</dbReference>
<feature type="transmembrane region" description="Helical" evidence="16">
    <location>
        <begin position="405"/>
        <end position="429"/>
    </location>
</feature>
<evidence type="ECO:0000256" key="16">
    <source>
        <dbReference type="RuleBase" id="RU003404"/>
    </source>
</evidence>
<dbReference type="GO" id="GO:0042773">
    <property type="term" value="P:ATP synthesis coupled electron transport"/>
    <property type="evidence" value="ECO:0007669"/>
    <property type="project" value="InterPro"/>
</dbReference>
<comment type="catalytic activity">
    <reaction evidence="15 16">
        <text>a ubiquinone + NADH + 5 H(+)(in) = a ubiquinol + NAD(+) + 4 H(+)(out)</text>
        <dbReference type="Rhea" id="RHEA:29091"/>
        <dbReference type="Rhea" id="RHEA-COMP:9565"/>
        <dbReference type="Rhea" id="RHEA-COMP:9566"/>
        <dbReference type="ChEBI" id="CHEBI:15378"/>
        <dbReference type="ChEBI" id="CHEBI:16389"/>
        <dbReference type="ChEBI" id="CHEBI:17976"/>
        <dbReference type="ChEBI" id="CHEBI:57540"/>
        <dbReference type="ChEBI" id="CHEBI:57945"/>
        <dbReference type="EC" id="7.1.1.2"/>
    </reaction>
</comment>
<dbReference type="EMBL" id="KM580075">
    <property type="protein sequence ID" value="AJD76731.1"/>
    <property type="molecule type" value="Genomic_DNA"/>
</dbReference>
<dbReference type="GO" id="GO:0005743">
    <property type="term" value="C:mitochondrial inner membrane"/>
    <property type="evidence" value="ECO:0007669"/>
    <property type="project" value="UniProtKB-SubCell"/>
</dbReference>
<accession>A0A0N7AIA2</accession>
<evidence type="ECO:0000256" key="14">
    <source>
        <dbReference type="ARBA" id="ARBA00023136"/>
    </source>
</evidence>
<dbReference type="InterPro" id="IPR010934">
    <property type="entry name" value="NADH_DH_su5_C"/>
</dbReference>
<dbReference type="InterPro" id="IPR001750">
    <property type="entry name" value="ND/Mrp_TM"/>
</dbReference>
<evidence type="ECO:0000256" key="8">
    <source>
        <dbReference type="ARBA" id="ARBA00022967"/>
    </source>
</evidence>
<dbReference type="Pfam" id="PF00361">
    <property type="entry name" value="Proton_antipo_M"/>
    <property type="match status" value="1"/>
</dbReference>
<feature type="transmembrane region" description="Helical" evidence="16">
    <location>
        <begin position="584"/>
        <end position="601"/>
    </location>
</feature>
<evidence type="ECO:0000256" key="9">
    <source>
        <dbReference type="ARBA" id="ARBA00022982"/>
    </source>
</evidence>